<evidence type="ECO:0000313" key="2">
    <source>
        <dbReference type="Proteomes" id="UP001432251"/>
    </source>
</evidence>
<dbReference type="Proteomes" id="UP001432251">
    <property type="component" value="Chromosome"/>
</dbReference>
<organism evidence="1 2">
    <name type="scientific">Streptomyces citrinus</name>
    <dbReference type="NCBI Taxonomy" id="3118173"/>
    <lineage>
        <taxon>Bacteria</taxon>
        <taxon>Bacillati</taxon>
        <taxon>Actinomycetota</taxon>
        <taxon>Actinomycetes</taxon>
        <taxon>Kitasatosporales</taxon>
        <taxon>Streptomycetaceae</taxon>
        <taxon>Streptomyces</taxon>
    </lineage>
</organism>
<reference evidence="1" key="1">
    <citation type="journal article" date="2025" name="Int. J. Syst. Evol. Microbiol.">
        <title>Streptomyces citrinus sp. nov., with yellow diffusible pigment.</title>
        <authorList>
            <person name="He Y."/>
            <person name="Yang E."/>
            <person name="Xu J."/>
            <person name="Sun Y."/>
            <person name="Sun L."/>
        </authorList>
    </citation>
    <scope>NUCLEOTIDE SEQUENCE</scope>
    <source>
        <strain evidence="1">Q6</strain>
    </source>
</reference>
<accession>A0ACD5ACI5</accession>
<name>A0ACD5ACI5_9ACTN</name>
<dbReference type="EMBL" id="CP146022">
    <property type="protein sequence ID" value="WWQ64609.1"/>
    <property type="molecule type" value="Genomic_DNA"/>
</dbReference>
<sequence>MAWDEWEQLKAEAADRQPTKMQLNSIPVEPGGGGPSTYGDLKVDNKDLIAVGKAAHDLHKDFDEASDKARLASMSVVDSMKKGDGFELGEAIDHVAVHWVDQVQSLLDATAHIANHLHVTQSVHAKDEVYIEGVISSISTLDKGFDERTTGK</sequence>
<gene>
    <name evidence="1" type="ORF">V2W30_15495</name>
</gene>
<protein>
    <submittedName>
        <fullName evidence="1">Uncharacterized protein</fullName>
    </submittedName>
</protein>
<evidence type="ECO:0000313" key="1">
    <source>
        <dbReference type="EMBL" id="WWQ64609.1"/>
    </source>
</evidence>
<keyword evidence="2" id="KW-1185">Reference proteome</keyword>
<proteinExistence type="predicted"/>